<name>A0A0A9AV06_ARUDO</name>
<dbReference type="EMBL" id="GBRH01242934">
    <property type="protein sequence ID" value="JAD54961.1"/>
    <property type="molecule type" value="Transcribed_RNA"/>
</dbReference>
<dbReference type="AlphaFoldDB" id="A0A0A9AV06"/>
<sequence length="50" mass="5970">MSEDNTKLEKWTENVLKQKHNNNMSLYSSESLSLCHTWQSRWFSYLSSSL</sequence>
<reference evidence="1" key="2">
    <citation type="journal article" date="2015" name="Data Brief">
        <title>Shoot transcriptome of the giant reed, Arundo donax.</title>
        <authorList>
            <person name="Barrero R.A."/>
            <person name="Guerrero F.D."/>
            <person name="Moolhuijzen P."/>
            <person name="Goolsby J.A."/>
            <person name="Tidwell J."/>
            <person name="Bellgard S.E."/>
            <person name="Bellgard M.I."/>
        </authorList>
    </citation>
    <scope>NUCLEOTIDE SEQUENCE</scope>
    <source>
        <tissue evidence="1">Shoot tissue taken approximately 20 cm above the soil surface</tissue>
    </source>
</reference>
<proteinExistence type="predicted"/>
<evidence type="ECO:0000313" key="1">
    <source>
        <dbReference type="EMBL" id="JAD54961.1"/>
    </source>
</evidence>
<protein>
    <submittedName>
        <fullName evidence="1">Uncharacterized protein</fullName>
    </submittedName>
</protein>
<accession>A0A0A9AV06</accession>
<reference evidence="1" key="1">
    <citation type="submission" date="2014-09" db="EMBL/GenBank/DDBJ databases">
        <authorList>
            <person name="Magalhaes I.L.F."/>
            <person name="Oliveira U."/>
            <person name="Santos F.R."/>
            <person name="Vidigal T.H.D.A."/>
            <person name="Brescovit A.D."/>
            <person name="Santos A.J."/>
        </authorList>
    </citation>
    <scope>NUCLEOTIDE SEQUENCE</scope>
    <source>
        <tissue evidence="1">Shoot tissue taken approximately 20 cm above the soil surface</tissue>
    </source>
</reference>
<organism evidence="1">
    <name type="scientific">Arundo donax</name>
    <name type="common">Giant reed</name>
    <name type="synonym">Donax arundinaceus</name>
    <dbReference type="NCBI Taxonomy" id="35708"/>
    <lineage>
        <taxon>Eukaryota</taxon>
        <taxon>Viridiplantae</taxon>
        <taxon>Streptophyta</taxon>
        <taxon>Embryophyta</taxon>
        <taxon>Tracheophyta</taxon>
        <taxon>Spermatophyta</taxon>
        <taxon>Magnoliopsida</taxon>
        <taxon>Liliopsida</taxon>
        <taxon>Poales</taxon>
        <taxon>Poaceae</taxon>
        <taxon>PACMAD clade</taxon>
        <taxon>Arundinoideae</taxon>
        <taxon>Arundineae</taxon>
        <taxon>Arundo</taxon>
    </lineage>
</organism>